<sequence length="201" mass="22427">MLRLRELSRNVEAVLGEVAEKFSTYQQQQGLNCRAGCGECCLQPTIESSALEMLPLALHLFDQGSAEHTLQQFEQEPLKQSCMFYQKLSFDGRKGQCTVYQQRPSICRMFGASGYRDKMGQTSLSVCKVIKADHPEHYSQSLIMLTSTPPPLMMVASEALKELDYSFGNNLQPINLALKQALETVLFNAGLSGYDDDTQIA</sequence>
<dbReference type="InterPro" id="IPR005358">
    <property type="entry name" value="Puta_zinc/iron-chelating_dom"/>
</dbReference>
<keyword evidence="2" id="KW-1185">Reference proteome</keyword>
<evidence type="ECO:0000313" key="1">
    <source>
        <dbReference type="EMBL" id="OEY70940.1"/>
    </source>
</evidence>
<dbReference type="Pfam" id="PF03692">
    <property type="entry name" value="CxxCxxCC"/>
    <property type="match status" value="1"/>
</dbReference>
<gene>
    <name evidence="1" type="ORF">BI198_04315</name>
</gene>
<evidence type="ECO:0000313" key="2">
    <source>
        <dbReference type="Proteomes" id="UP000242258"/>
    </source>
</evidence>
<organism evidence="1 2">
    <name type="scientific">Rheinheimera salexigens</name>
    <dbReference type="NCBI Taxonomy" id="1628148"/>
    <lineage>
        <taxon>Bacteria</taxon>
        <taxon>Pseudomonadati</taxon>
        <taxon>Pseudomonadota</taxon>
        <taxon>Gammaproteobacteria</taxon>
        <taxon>Chromatiales</taxon>
        <taxon>Chromatiaceae</taxon>
        <taxon>Rheinheimera</taxon>
    </lineage>
</organism>
<accession>A0A1E7Q9X5</accession>
<dbReference type="OrthoDB" id="9806610at2"/>
<dbReference type="RefSeq" id="WP_070050643.1">
    <property type="nucleotide sequence ID" value="NZ_CBCSDO010000003.1"/>
</dbReference>
<reference evidence="2" key="1">
    <citation type="submission" date="2016-09" db="EMBL/GenBank/DDBJ databases">
        <authorList>
            <person name="Wan X."/>
            <person name="Hou S."/>
        </authorList>
    </citation>
    <scope>NUCLEOTIDE SEQUENCE [LARGE SCALE GENOMIC DNA]</scope>
    <source>
        <strain evidence="2">KH87</strain>
    </source>
</reference>
<dbReference type="Proteomes" id="UP000242258">
    <property type="component" value="Unassembled WGS sequence"/>
</dbReference>
<dbReference type="EMBL" id="MKEK01000001">
    <property type="protein sequence ID" value="OEY70940.1"/>
    <property type="molecule type" value="Genomic_DNA"/>
</dbReference>
<dbReference type="AlphaFoldDB" id="A0A1E7Q9X5"/>
<name>A0A1E7Q9X5_9GAMM</name>
<dbReference type="STRING" id="1628148.BI198_04315"/>
<comment type="caution">
    <text evidence="1">The sequence shown here is derived from an EMBL/GenBank/DDBJ whole genome shotgun (WGS) entry which is preliminary data.</text>
</comment>
<protein>
    <submittedName>
        <fullName evidence="1">Fe-S oxidoreductase</fullName>
    </submittedName>
</protein>
<proteinExistence type="predicted"/>